<dbReference type="Pfam" id="PF08668">
    <property type="entry name" value="HDOD"/>
    <property type="match status" value="1"/>
</dbReference>
<evidence type="ECO:0000259" key="1">
    <source>
        <dbReference type="PROSITE" id="PS51833"/>
    </source>
</evidence>
<dbReference type="RefSeq" id="WP_119631184.1">
    <property type="nucleotide sequence ID" value="NZ_AP017928.1"/>
</dbReference>
<keyword evidence="3" id="KW-1185">Reference proteome</keyword>
<dbReference type="AlphaFoldDB" id="A0A250KWB7"/>
<name>A0A250KWB7_9GAMM</name>
<organism evidence="2 3">
    <name type="scientific">Methylocaldum marinum</name>
    <dbReference type="NCBI Taxonomy" id="1432792"/>
    <lineage>
        <taxon>Bacteria</taxon>
        <taxon>Pseudomonadati</taxon>
        <taxon>Pseudomonadota</taxon>
        <taxon>Gammaproteobacteria</taxon>
        <taxon>Methylococcales</taxon>
        <taxon>Methylococcaceae</taxon>
        <taxon>Methylocaldum</taxon>
    </lineage>
</organism>
<accession>A0A250KWB7</accession>
<gene>
    <name evidence="2" type="ORF">sS8_3986</name>
</gene>
<protein>
    <submittedName>
        <fullName evidence="2">Putative signal transduction protein</fullName>
    </submittedName>
</protein>
<dbReference type="PROSITE" id="PS51833">
    <property type="entry name" value="HDOD"/>
    <property type="match status" value="1"/>
</dbReference>
<dbReference type="PANTHER" id="PTHR33525:SF3">
    <property type="entry name" value="RIBONUCLEASE Y"/>
    <property type="match status" value="1"/>
</dbReference>
<dbReference type="InterPro" id="IPR052340">
    <property type="entry name" value="RNase_Y/CdgJ"/>
</dbReference>
<evidence type="ECO:0000313" key="2">
    <source>
        <dbReference type="EMBL" id="BBA35917.1"/>
    </source>
</evidence>
<dbReference type="SUPFAM" id="SSF109604">
    <property type="entry name" value="HD-domain/PDEase-like"/>
    <property type="match status" value="1"/>
</dbReference>
<dbReference type="KEGG" id="mmai:sS8_3986"/>
<dbReference type="Proteomes" id="UP000266313">
    <property type="component" value="Chromosome"/>
</dbReference>
<evidence type="ECO:0000313" key="3">
    <source>
        <dbReference type="Proteomes" id="UP000266313"/>
    </source>
</evidence>
<dbReference type="PANTHER" id="PTHR33525">
    <property type="match status" value="1"/>
</dbReference>
<reference evidence="2 3" key="1">
    <citation type="submission" date="2016-12" db="EMBL/GenBank/DDBJ databases">
        <title>Genome sequencing of Methylocaldum marinum.</title>
        <authorList>
            <person name="Takeuchi M."/>
            <person name="Kamagata Y."/>
            <person name="Hiraoka S."/>
            <person name="Oshima K."/>
            <person name="Hattori M."/>
            <person name="Iwasaki W."/>
        </authorList>
    </citation>
    <scope>NUCLEOTIDE SEQUENCE [LARGE SCALE GENOMIC DNA]</scope>
    <source>
        <strain evidence="2 3">S8</strain>
    </source>
</reference>
<dbReference type="Gene3D" id="1.10.3210.10">
    <property type="entry name" value="Hypothetical protein af1432"/>
    <property type="match status" value="1"/>
</dbReference>
<feature type="domain" description="HDOD" evidence="1">
    <location>
        <begin position="13"/>
        <end position="208"/>
    </location>
</feature>
<dbReference type="OrthoDB" id="9770715at2"/>
<proteinExistence type="predicted"/>
<sequence>MTAQALVKEVKTLLSLPEVSLRLTQLLESPDSTNSAIGEVIVNDPALTARLLKLANSTFIGVPRKIETVSQAISLLGRNAVRDLILATSVANTFRGIPPQWVDMERFWLNSIACGVIARSLAFRCKMFENEPLFVAGLLHKVGRLVFYSCRPEQYRLVLELSGRNQDAINAAEYRVFGFTHAELGAALLQNWKLPERLQLAVAHQLAPNQAPPAHRKNAALIHVASTLATYIEPSVNPDEVMSAEDPGVDKGAWQLLGLSLESVPGIIQEAWIQTFDIFETIKPSFAVIS</sequence>
<dbReference type="EMBL" id="AP017928">
    <property type="protein sequence ID" value="BBA35917.1"/>
    <property type="molecule type" value="Genomic_DNA"/>
</dbReference>
<dbReference type="InterPro" id="IPR013976">
    <property type="entry name" value="HDOD"/>
</dbReference>